<proteinExistence type="inferred from homology"/>
<comment type="subcellular location">
    <subcellularLocation>
        <location evidence="1">Cell membrane</location>
        <topology evidence="1">Single-pass membrane protein</topology>
    </subcellularLocation>
    <subcellularLocation>
        <location evidence="7">Cell membrane</location>
        <topology evidence="7">Single-pass type II membrane protein</topology>
    </subcellularLocation>
</comment>
<evidence type="ECO:0000256" key="4">
    <source>
        <dbReference type="ARBA" id="ARBA00022692"/>
    </source>
</evidence>
<dbReference type="GO" id="GO:0022857">
    <property type="term" value="F:transmembrane transporter activity"/>
    <property type="evidence" value="ECO:0007669"/>
    <property type="project" value="InterPro"/>
</dbReference>
<dbReference type="Pfam" id="PF02472">
    <property type="entry name" value="ExbD"/>
    <property type="match status" value="1"/>
</dbReference>
<dbReference type="GO" id="GO:0005886">
    <property type="term" value="C:plasma membrane"/>
    <property type="evidence" value="ECO:0007669"/>
    <property type="project" value="UniProtKB-SubCell"/>
</dbReference>
<protein>
    <submittedName>
        <fullName evidence="9">Biopolymer transporter ExbD</fullName>
    </submittedName>
</protein>
<gene>
    <name evidence="9" type="ORF">G6693_03845</name>
</gene>
<feature type="transmembrane region" description="Helical" evidence="8">
    <location>
        <begin position="20"/>
        <end position="40"/>
    </location>
</feature>
<dbReference type="AlphaFoldDB" id="A0AAE2YK75"/>
<evidence type="ECO:0000256" key="8">
    <source>
        <dbReference type="SAM" id="Phobius"/>
    </source>
</evidence>
<dbReference type="PANTHER" id="PTHR30558:SF7">
    <property type="entry name" value="TOL-PAL SYSTEM PROTEIN TOLR"/>
    <property type="match status" value="1"/>
</dbReference>
<comment type="similarity">
    <text evidence="2 7">Belongs to the ExbD/TolR family.</text>
</comment>
<keyword evidence="6 8" id="KW-0472">Membrane</keyword>
<evidence type="ECO:0000256" key="2">
    <source>
        <dbReference type="ARBA" id="ARBA00005811"/>
    </source>
</evidence>
<keyword evidence="7" id="KW-0653">Protein transport</keyword>
<dbReference type="Proteomes" id="UP000762271">
    <property type="component" value="Unassembled WGS sequence"/>
</dbReference>
<dbReference type="PANTHER" id="PTHR30558">
    <property type="entry name" value="EXBD MEMBRANE COMPONENT OF PMF-DRIVEN MACROMOLECULE IMPORT SYSTEM"/>
    <property type="match status" value="1"/>
</dbReference>
<organism evidence="9 10">
    <name type="scientific">Polynucleobacter paneuropaeus</name>
    <dbReference type="NCBI Taxonomy" id="2527775"/>
    <lineage>
        <taxon>Bacteria</taxon>
        <taxon>Pseudomonadati</taxon>
        <taxon>Pseudomonadota</taxon>
        <taxon>Betaproteobacteria</taxon>
        <taxon>Burkholderiales</taxon>
        <taxon>Burkholderiaceae</taxon>
        <taxon>Polynucleobacter</taxon>
    </lineage>
</organism>
<evidence type="ECO:0000313" key="9">
    <source>
        <dbReference type="EMBL" id="MBT8591056.1"/>
    </source>
</evidence>
<evidence type="ECO:0000313" key="10">
    <source>
        <dbReference type="Proteomes" id="UP000762271"/>
    </source>
</evidence>
<keyword evidence="5 8" id="KW-1133">Transmembrane helix</keyword>
<evidence type="ECO:0000256" key="5">
    <source>
        <dbReference type="ARBA" id="ARBA00022989"/>
    </source>
</evidence>
<evidence type="ECO:0000256" key="1">
    <source>
        <dbReference type="ARBA" id="ARBA00004162"/>
    </source>
</evidence>
<evidence type="ECO:0000256" key="7">
    <source>
        <dbReference type="RuleBase" id="RU003879"/>
    </source>
</evidence>
<dbReference type="Gene3D" id="3.30.420.270">
    <property type="match status" value="1"/>
</dbReference>
<evidence type="ECO:0000256" key="6">
    <source>
        <dbReference type="ARBA" id="ARBA00023136"/>
    </source>
</evidence>
<keyword evidence="4 7" id="KW-0812">Transmembrane</keyword>
<evidence type="ECO:0000256" key="3">
    <source>
        <dbReference type="ARBA" id="ARBA00022475"/>
    </source>
</evidence>
<name>A0AAE2YK75_9BURK</name>
<keyword evidence="7" id="KW-0813">Transport</keyword>
<comment type="caution">
    <text evidence="9">The sequence shown here is derived from an EMBL/GenBank/DDBJ whole genome shotgun (WGS) entry which is preliminary data.</text>
</comment>
<dbReference type="InterPro" id="IPR003400">
    <property type="entry name" value="ExbD"/>
</dbReference>
<reference evidence="9" key="1">
    <citation type="journal article" date="2021" name="Genome Biol. Evol.">
        <title>Continental-Scale Gene Flow Prevents Allopatric Divergence of Pelagic Freshwater Bacteria.</title>
        <authorList>
            <person name="Hoetzinger M."/>
            <person name="Pitt A."/>
            <person name="Huemer A."/>
            <person name="Hahn M.W."/>
        </authorList>
    </citation>
    <scope>NUCLEOTIDE SEQUENCE</scope>
    <source>
        <strain evidence="9">AP-YLGG-20-G6</strain>
    </source>
</reference>
<sequence length="139" mass="14550">MQMNKNEGGMGSMAEINVTPLVDVMLVLLVVFILTAPLIVPQSMKVNLPKTQAVTLQEKNKKMELVIESSGALTLDGRQVSDKELERALSAASSNPEAALAIQADKGVPYGRVAEIMAISQGAGVVKLSFVTLAGGGAK</sequence>
<keyword evidence="3" id="KW-1003">Cell membrane</keyword>
<dbReference type="EMBL" id="JAANGI010000001">
    <property type="protein sequence ID" value="MBT8591056.1"/>
    <property type="molecule type" value="Genomic_DNA"/>
</dbReference>
<accession>A0AAE2YK75</accession>
<dbReference type="GO" id="GO:0015031">
    <property type="term" value="P:protein transport"/>
    <property type="evidence" value="ECO:0007669"/>
    <property type="project" value="UniProtKB-KW"/>
</dbReference>